<dbReference type="AlphaFoldDB" id="A0A9W9GAB0"/>
<feature type="signal peptide" evidence="9">
    <location>
        <begin position="1"/>
        <end position="16"/>
    </location>
</feature>
<keyword evidence="12" id="KW-1185">Reference proteome</keyword>
<dbReference type="GO" id="GO:0006508">
    <property type="term" value="P:proteolysis"/>
    <property type="evidence" value="ECO:0007669"/>
    <property type="project" value="UniProtKB-KW"/>
</dbReference>
<keyword evidence="6" id="KW-0865">Zymogen</keyword>
<gene>
    <name evidence="11" type="ORF">NUU61_000834</name>
</gene>
<dbReference type="OrthoDB" id="206201at2759"/>
<evidence type="ECO:0000256" key="9">
    <source>
        <dbReference type="SAM" id="SignalP"/>
    </source>
</evidence>
<keyword evidence="2 7" id="KW-0645">Protease</keyword>
<feature type="region of interest" description="Disordered" evidence="8">
    <location>
        <begin position="154"/>
        <end position="179"/>
    </location>
</feature>
<feature type="compositionally biased region" description="Basic and acidic residues" evidence="8">
    <location>
        <begin position="167"/>
        <end position="177"/>
    </location>
</feature>
<evidence type="ECO:0000256" key="2">
    <source>
        <dbReference type="ARBA" id="ARBA00022670"/>
    </source>
</evidence>
<dbReference type="GeneID" id="81390585"/>
<dbReference type="Gene3D" id="3.40.50.200">
    <property type="entry name" value="Peptidase S8/S53 domain"/>
    <property type="match status" value="1"/>
</dbReference>
<dbReference type="PANTHER" id="PTHR43806">
    <property type="entry name" value="PEPTIDASE S8"/>
    <property type="match status" value="1"/>
</dbReference>
<comment type="caution">
    <text evidence="11">The sequence shown here is derived from an EMBL/GenBank/DDBJ whole genome shotgun (WGS) entry which is preliminary data.</text>
</comment>
<evidence type="ECO:0000256" key="6">
    <source>
        <dbReference type="ARBA" id="ARBA00023145"/>
    </source>
</evidence>
<feature type="compositionally biased region" description="Polar residues" evidence="8">
    <location>
        <begin position="63"/>
        <end position="75"/>
    </location>
</feature>
<dbReference type="SUPFAM" id="SSF52743">
    <property type="entry name" value="Subtilisin-like"/>
    <property type="match status" value="1"/>
</dbReference>
<dbReference type="InterPro" id="IPR036852">
    <property type="entry name" value="Peptidase_S8/S53_dom_sf"/>
</dbReference>
<dbReference type="EMBL" id="JAPMSZ010000001">
    <property type="protein sequence ID" value="KAJ5115075.1"/>
    <property type="molecule type" value="Genomic_DNA"/>
</dbReference>
<name>A0A9W9GAB0_9EURO</name>
<evidence type="ECO:0000256" key="5">
    <source>
        <dbReference type="ARBA" id="ARBA00022825"/>
    </source>
</evidence>
<dbReference type="InterPro" id="IPR050131">
    <property type="entry name" value="Peptidase_S8_subtilisin-like"/>
</dbReference>
<keyword evidence="4 7" id="KW-0378">Hydrolase</keyword>
<reference evidence="11" key="1">
    <citation type="submission" date="2022-11" db="EMBL/GenBank/DDBJ databases">
        <authorList>
            <person name="Petersen C."/>
        </authorList>
    </citation>
    <scope>NUCLEOTIDE SEQUENCE</scope>
    <source>
        <strain evidence="11">IBT 34128</strain>
    </source>
</reference>
<evidence type="ECO:0000256" key="7">
    <source>
        <dbReference type="PROSITE-ProRule" id="PRU01240"/>
    </source>
</evidence>
<sequence>MRFKIYSIFLLAICYAADPRLYLDPYSAAVQRIDKRTTSIAHPAIVPKDTANEGIPEAESPVEDSTQPDNNVQSSLKKRATPEDLYSVQKDAPLELVQISIPPNAPSLSNYIYYIYEKSAGEGIYIYVIDRGVAHPDFMHPHNTEGRDAIQRELPRNRRRPAIQTDLSKKKGEHPEVDDALNSHGTEVAIKALGIKFGAAKEAILIPVKIGEYNRAETSHGVFAAWHDIQTKGARRARRSIVVMSIGSVFPENLNDEFTREMSGLISHLQYLGVPFVTTSGNFAQEFWHGQQRINIDTVPAIIAARGNPISVIGNVDFQGNFWSTSQRGPLLTASAGGLSATTLDKYGMKADATGTSVADV</sequence>
<evidence type="ECO:0000256" key="8">
    <source>
        <dbReference type="SAM" id="MobiDB-lite"/>
    </source>
</evidence>
<feature type="active site" description="Charge relay system" evidence="7">
    <location>
        <position position="184"/>
    </location>
</feature>
<proteinExistence type="inferred from homology"/>
<dbReference type="InterPro" id="IPR000209">
    <property type="entry name" value="Peptidase_S8/S53_dom"/>
</dbReference>
<dbReference type="Pfam" id="PF00082">
    <property type="entry name" value="Peptidase_S8"/>
    <property type="match status" value="1"/>
</dbReference>
<dbReference type="PROSITE" id="PS51892">
    <property type="entry name" value="SUBTILASE"/>
    <property type="match status" value="1"/>
</dbReference>
<feature type="region of interest" description="Disordered" evidence="8">
    <location>
        <begin position="50"/>
        <end position="84"/>
    </location>
</feature>
<evidence type="ECO:0000256" key="3">
    <source>
        <dbReference type="ARBA" id="ARBA00022729"/>
    </source>
</evidence>
<evidence type="ECO:0000259" key="10">
    <source>
        <dbReference type="Pfam" id="PF00082"/>
    </source>
</evidence>
<reference evidence="11" key="2">
    <citation type="journal article" date="2023" name="IMA Fungus">
        <title>Comparative genomic study of the Penicillium genus elucidates a diverse pangenome and 15 lateral gene transfer events.</title>
        <authorList>
            <person name="Petersen C."/>
            <person name="Sorensen T."/>
            <person name="Nielsen M.R."/>
            <person name="Sondergaard T.E."/>
            <person name="Sorensen J.L."/>
            <person name="Fitzpatrick D.A."/>
            <person name="Frisvad J.C."/>
            <person name="Nielsen K.L."/>
        </authorList>
    </citation>
    <scope>NUCLEOTIDE SEQUENCE</scope>
    <source>
        <strain evidence="11">IBT 34128</strain>
    </source>
</reference>
<comment type="similarity">
    <text evidence="1 7">Belongs to the peptidase S8 family.</text>
</comment>
<evidence type="ECO:0000313" key="12">
    <source>
        <dbReference type="Proteomes" id="UP001141434"/>
    </source>
</evidence>
<dbReference type="GO" id="GO:0004252">
    <property type="term" value="F:serine-type endopeptidase activity"/>
    <property type="evidence" value="ECO:0007669"/>
    <property type="project" value="UniProtKB-UniRule"/>
</dbReference>
<accession>A0A9W9GAB0</accession>
<evidence type="ECO:0000313" key="11">
    <source>
        <dbReference type="EMBL" id="KAJ5115075.1"/>
    </source>
</evidence>
<organism evidence="11 12">
    <name type="scientific">Penicillium alfredii</name>
    <dbReference type="NCBI Taxonomy" id="1506179"/>
    <lineage>
        <taxon>Eukaryota</taxon>
        <taxon>Fungi</taxon>
        <taxon>Dikarya</taxon>
        <taxon>Ascomycota</taxon>
        <taxon>Pezizomycotina</taxon>
        <taxon>Eurotiomycetes</taxon>
        <taxon>Eurotiomycetidae</taxon>
        <taxon>Eurotiales</taxon>
        <taxon>Aspergillaceae</taxon>
        <taxon>Penicillium</taxon>
    </lineage>
</organism>
<dbReference type="PANTHER" id="PTHR43806:SF11">
    <property type="entry name" value="CEREVISIN-RELATED"/>
    <property type="match status" value="1"/>
</dbReference>
<feature type="chain" id="PRO_5040888676" description="Peptidase S8/S53 domain-containing protein" evidence="9">
    <location>
        <begin position="17"/>
        <end position="361"/>
    </location>
</feature>
<dbReference type="RefSeq" id="XP_056516267.1">
    <property type="nucleotide sequence ID" value="XM_056651417.1"/>
</dbReference>
<evidence type="ECO:0000256" key="1">
    <source>
        <dbReference type="ARBA" id="ARBA00011073"/>
    </source>
</evidence>
<feature type="active site" description="Charge relay system" evidence="7">
    <location>
        <position position="130"/>
    </location>
</feature>
<keyword evidence="3 9" id="KW-0732">Signal</keyword>
<feature type="domain" description="Peptidase S8/S53" evidence="10">
    <location>
        <begin position="121"/>
        <end position="338"/>
    </location>
</feature>
<protein>
    <recommendedName>
        <fullName evidence="10">Peptidase S8/S53 domain-containing protein</fullName>
    </recommendedName>
</protein>
<keyword evidence="5 7" id="KW-0720">Serine protease</keyword>
<feature type="active site" description="Charge relay system" evidence="7">
    <location>
        <position position="357"/>
    </location>
</feature>
<dbReference type="Proteomes" id="UP001141434">
    <property type="component" value="Unassembled WGS sequence"/>
</dbReference>
<evidence type="ECO:0000256" key="4">
    <source>
        <dbReference type="ARBA" id="ARBA00022801"/>
    </source>
</evidence>